<keyword evidence="3" id="KW-1185">Reference proteome</keyword>
<sequence>MKHLSFEMLKHWRNKTIFLVICSAIILSLANMIFLNAQIGQNTNEQNDLNFYASDLYQAVIPYGSIAVDQFGEPILTEAQERVNTFLVPVEDETNSDIVAYIPSTSYPFFQAVADAVVEDDIVLSEQLEADLKYALIASEHQYHQIEANPNYQSTGSVTYIKKGSTILFGILSLLLFFIIAIRIHSEDYERGSLVFNWTLPKSRQQIIIMRWISVIILAIIYVLLILTAISMFSMISGDGLGDWLYPNRVMSENPSVMTNLELIVRMIGVWLLRVGVVSALGLLVANIIRLRNVGTIMGSFFIMLIYFFTNYLPSLQEPWNILYFNYIDQLIGGRYLDLSVTEQGQTIIGVQFISPTSLVMPLLIKLSLIILFLFLANQWNELGTFDGFLSNNDQQPTPFYQTKWYGVGFEWQKLQQIIDNKTSMTLIVLFTIGLYLLLVFNDRPLLDETINPSSVSSYENIVTYNQVFLDDISNMSKEEQEFMRFVQDDLTLQNDYYQNAINQLNNRSAAYQTNNSHDFYDNFNFEVDEFFGKGDQMDMIGRSGESIYLNGEYASNFAYEVSLDRLTELKIRDIKPIPQTHIHRTIYDPLKNPTDNFVENLKYQPADHSFLTSLYRLFFYYRLDVILLIILLLASGAGFTIDREKGNGLSWMFTLPRKRRKVYNDKIMAGVLRIITLLALFIAIVFILGMLTDGFGQTRFPILHYDYLAEHAQNGTGFEESYSWMNLGTFIIQSISILLLISLFLLILANVLSLWIKQPLLLFSIVGLLMVGGYSFIHIPALNGIIRFTPFPYIDIMGFLTGEIAVQNNLASMDYMMGAIVLLAWSLVLYLFGVNRSEKMSNVIS</sequence>
<feature type="transmembrane region" description="Helical" evidence="1">
    <location>
        <begin position="167"/>
        <end position="184"/>
    </location>
</feature>
<protein>
    <submittedName>
        <fullName evidence="2">ABC transporter permease subunit</fullName>
    </submittedName>
</protein>
<feature type="transmembrane region" description="Helical" evidence="1">
    <location>
        <begin position="668"/>
        <end position="692"/>
    </location>
</feature>
<feature type="transmembrane region" description="Helical" evidence="1">
    <location>
        <begin position="620"/>
        <end position="642"/>
    </location>
</feature>
<evidence type="ECO:0000313" key="3">
    <source>
        <dbReference type="Proteomes" id="UP001315967"/>
    </source>
</evidence>
<feature type="transmembrane region" description="Helical" evidence="1">
    <location>
        <begin position="212"/>
        <end position="236"/>
    </location>
</feature>
<feature type="transmembrane region" description="Helical" evidence="1">
    <location>
        <begin position="761"/>
        <end position="782"/>
    </location>
</feature>
<keyword evidence="1" id="KW-0812">Transmembrane</keyword>
<proteinExistence type="predicted"/>
<feature type="transmembrane region" description="Helical" evidence="1">
    <location>
        <begin position="728"/>
        <end position="749"/>
    </location>
</feature>
<gene>
    <name evidence="2" type="ORF">NRE15_01600</name>
</gene>
<dbReference type="Proteomes" id="UP001315967">
    <property type="component" value="Chromosome"/>
</dbReference>
<feature type="transmembrane region" description="Helical" evidence="1">
    <location>
        <begin position="359"/>
        <end position="377"/>
    </location>
</feature>
<dbReference type="PANTHER" id="PTHR43471">
    <property type="entry name" value="ABC TRANSPORTER PERMEASE"/>
    <property type="match status" value="1"/>
</dbReference>
<dbReference type="PANTHER" id="PTHR43471:SF1">
    <property type="entry name" value="ABC TRANSPORTER PERMEASE PROTEIN NOSY-RELATED"/>
    <property type="match status" value="1"/>
</dbReference>
<evidence type="ECO:0000313" key="2">
    <source>
        <dbReference type="EMBL" id="UUX34372.1"/>
    </source>
</evidence>
<evidence type="ECO:0000256" key="1">
    <source>
        <dbReference type="SAM" id="Phobius"/>
    </source>
</evidence>
<feature type="transmembrane region" description="Helical" evidence="1">
    <location>
        <begin position="263"/>
        <end position="286"/>
    </location>
</feature>
<feature type="transmembrane region" description="Helical" evidence="1">
    <location>
        <begin position="293"/>
        <end position="313"/>
    </location>
</feature>
<dbReference type="RefSeq" id="WP_313793875.1">
    <property type="nucleotide sequence ID" value="NZ_CP102453.1"/>
</dbReference>
<reference evidence="2 3" key="1">
    <citation type="submission" date="2022-08" db="EMBL/GenBank/DDBJ databases">
        <title>Aerococcaceae sp. nov isolated from spoiled eye mask.</title>
        <authorList>
            <person name="Zhou G."/>
            <person name="Xie X.-B."/>
            <person name="Shi Q.-S."/>
            <person name="Wang Y.-S."/>
            <person name="Wen X."/>
            <person name="Peng H."/>
            <person name="Yang X.-J."/>
            <person name="Tao H.-B."/>
            <person name="Huang X.-M."/>
        </authorList>
    </citation>
    <scope>NUCLEOTIDE SEQUENCE [LARGE SCALE GENOMIC DNA]</scope>
    <source>
        <strain evidence="3">DM20194951</strain>
    </source>
</reference>
<feature type="transmembrane region" description="Helical" evidence="1">
    <location>
        <begin position="423"/>
        <end position="441"/>
    </location>
</feature>
<feature type="transmembrane region" description="Helical" evidence="1">
    <location>
        <begin position="816"/>
        <end position="833"/>
    </location>
</feature>
<accession>A0ABY5P6K2</accession>
<name>A0ABY5P6K2_9LACT</name>
<dbReference type="EMBL" id="CP102453">
    <property type="protein sequence ID" value="UUX34372.1"/>
    <property type="molecule type" value="Genomic_DNA"/>
</dbReference>
<organism evidence="2 3">
    <name type="scientific">Fundicoccus culcitae</name>
    <dbReference type="NCBI Taxonomy" id="2969821"/>
    <lineage>
        <taxon>Bacteria</taxon>
        <taxon>Bacillati</taxon>
        <taxon>Bacillota</taxon>
        <taxon>Bacilli</taxon>
        <taxon>Lactobacillales</taxon>
        <taxon>Aerococcaceae</taxon>
        <taxon>Fundicoccus</taxon>
    </lineage>
</organism>
<keyword evidence="1" id="KW-0472">Membrane</keyword>
<keyword evidence="1" id="KW-1133">Transmembrane helix</keyword>